<proteinExistence type="predicted"/>
<evidence type="ECO:0000313" key="3">
    <source>
        <dbReference type="Proteomes" id="UP000194882"/>
    </source>
</evidence>
<dbReference type="AlphaFoldDB" id="A0A9X6IPL3"/>
<evidence type="ECO:0000256" key="1">
    <source>
        <dbReference type="SAM" id="Phobius"/>
    </source>
</evidence>
<evidence type="ECO:0000313" key="2">
    <source>
        <dbReference type="EMBL" id="OTZ02126.1"/>
    </source>
</evidence>
<dbReference type="Proteomes" id="UP000194882">
    <property type="component" value="Unassembled WGS sequence"/>
</dbReference>
<organism evidence="2 3">
    <name type="scientific">Bacillus thuringiensis serovar subtoxicus</name>
    <dbReference type="NCBI Taxonomy" id="475791"/>
    <lineage>
        <taxon>Bacteria</taxon>
        <taxon>Bacillati</taxon>
        <taxon>Bacillota</taxon>
        <taxon>Bacilli</taxon>
        <taxon>Bacillales</taxon>
        <taxon>Bacillaceae</taxon>
        <taxon>Bacillus</taxon>
        <taxon>Bacillus cereus group</taxon>
    </lineage>
</organism>
<name>A0A9X6IPL3_BACTU</name>
<reference evidence="2 3" key="1">
    <citation type="submission" date="2016-10" db="EMBL/GenBank/DDBJ databases">
        <title>Comparative genomics of Bacillus thuringiensis reveals a path to pathogens against multiple invertebrate hosts.</title>
        <authorList>
            <person name="Zheng J."/>
            <person name="Gao Q."/>
            <person name="Liu H."/>
            <person name="Peng D."/>
            <person name="Ruan L."/>
            <person name="Sun M."/>
        </authorList>
    </citation>
    <scope>NUCLEOTIDE SEQUENCE [LARGE SCALE GENOMIC DNA]</scope>
    <source>
        <strain evidence="2">BGSC 4I4</strain>
    </source>
</reference>
<protein>
    <submittedName>
        <fullName evidence="2">Uncharacterized protein</fullName>
    </submittedName>
</protein>
<comment type="caution">
    <text evidence="2">The sequence shown here is derived from an EMBL/GenBank/DDBJ whole genome shotgun (WGS) entry which is preliminary data.</text>
</comment>
<dbReference type="EMBL" id="NFDT01000006">
    <property type="protein sequence ID" value="OTZ02126.1"/>
    <property type="molecule type" value="Genomic_DNA"/>
</dbReference>
<sequence length="44" mass="5070">MQLQSANNAKSIITNFILIFHFFVYSIDLIKKDVILVISLSSRQ</sequence>
<keyword evidence="1" id="KW-0812">Transmembrane</keyword>
<accession>A0A9X6IPL3</accession>
<feature type="transmembrane region" description="Helical" evidence="1">
    <location>
        <begin position="12"/>
        <end position="30"/>
    </location>
</feature>
<keyword evidence="1" id="KW-0472">Membrane</keyword>
<gene>
    <name evidence="2" type="ORF">BK754_00075</name>
</gene>
<keyword evidence="1" id="KW-1133">Transmembrane helix</keyword>